<dbReference type="HOGENOM" id="CLU_164133_4_2_1"/>
<evidence type="ECO:0000256" key="1">
    <source>
        <dbReference type="ARBA" id="ARBA00004613"/>
    </source>
</evidence>
<dbReference type="EMBL" id="AMQN01000901">
    <property type="status" value="NOT_ANNOTATED_CDS"/>
    <property type="molecule type" value="Genomic_DNA"/>
</dbReference>
<evidence type="ECO:0000256" key="3">
    <source>
        <dbReference type="ARBA" id="ARBA00022690"/>
    </source>
</evidence>
<dbReference type="OMA" id="ICKRACI"/>
<dbReference type="InterPro" id="IPR020901">
    <property type="entry name" value="Prtase_inh_Kunz-CS"/>
</dbReference>
<dbReference type="CDD" id="cd00109">
    <property type="entry name" value="Kunitz-type"/>
    <property type="match status" value="1"/>
</dbReference>
<feature type="non-terminal residue" evidence="7">
    <location>
        <position position="1"/>
    </location>
</feature>
<keyword evidence="2" id="KW-0964">Secreted</keyword>
<reference evidence="8" key="3">
    <citation type="submission" date="2015-06" db="UniProtKB">
        <authorList>
            <consortium name="EnsemblMetazoa"/>
        </authorList>
    </citation>
    <scope>IDENTIFICATION</scope>
</reference>
<organism evidence="7">
    <name type="scientific">Capitella teleta</name>
    <name type="common">Polychaete worm</name>
    <dbReference type="NCBI Taxonomy" id="283909"/>
    <lineage>
        <taxon>Eukaryota</taxon>
        <taxon>Metazoa</taxon>
        <taxon>Spiralia</taxon>
        <taxon>Lophotrochozoa</taxon>
        <taxon>Annelida</taxon>
        <taxon>Polychaeta</taxon>
        <taxon>Sedentaria</taxon>
        <taxon>Scolecida</taxon>
        <taxon>Capitellidae</taxon>
        <taxon>Capitella</taxon>
    </lineage>
</organism>
<sequence>VSDPCLMPKVIRNCRARLPRFYFDNQKGKCKKFYYGGCGGNENRFDSKSECKKTCMKRMSCLMVFAHKAGQ</sequence>
<keyword evidence="9" id="KW-1185">Reference proteome</keyword>
<keyword evidence="4" id="KW-0722">Serine protease inhibitor</keyword>
<dbReference type="GO" id="GO:0005615">
    <property type="term" value="C:extracellular space"/>
    <property type="evidence" value="ECO:0007669"/>
    <property type="project" value="TreeGrafter"/>
</dbReference>
<dbReference type="FunFam" id="4.10.410.10:FF:000021">
    <property type="entry name" value="Serine protease inhibitor, putative"/>
    <property type="match status" value="1"/>
</dbReference>
<dbReference type="GO" id="GO:0004867">
    <property type="term" value="F:serine-type endopeptidase inhibitor activity"/>
    <property type="evidence" value="ECO:0007669"/>
    <property type="project" value="UniProtKB-KW"/>
</dbReference>
<proteinExistence type="predicted"/>
<evidence type="ECO:0000256" key="5">
    <source>
        <dbReference type="ARBA" id="ARBA00023157"/>
    </source>
</evidence>
<dbReference type="EMBL" id="KB297234">
    <property type="protein sequence ID" value="ELU10763.1"/>
    <property type="molecule type" value="Genomic_DNA"/>
</dbReference>
<comment type="subcellular location">
    <subcellularLocation>
        <location evidence="1">Secreted</location>
    </subcellularLocation>
</comment>
<dbReference type="Pfam" id="PF00014">
    <property type="entry name" value="Kunitz_BPTI"/>
    <property type="match status" value="1"/>
</dbReference>
<evidence type="ECO:0000313" key="7">
    <source>
        <dbReference type="EMBL" id="ELU10763.1"/>
    </source>
</evidence>
<dbReference type="EnsemblMetazoa" id="CapteT115381">
    <property type="protein sequence ID" value="CapteP115381"/>
    <property type="gene ID" value="CapteG115381"/>
</dbReference>
<reference evidence="7 9" key="2">
    <citation type="journal article" date="2013" name="Nature">
        <title>Insights into bilaterian evolution from three spiralian genomes.</title>
        <authorList>
            <person name="Simakov O."/>
            <person name="Marletaz F."/>
            <person name="Cho S.J."/>
            <person name="Edsinger-Gonzales E."/>
            <person name="Havlak P."/>
            <person name="Hellsten U."/>
            <person name="Kuo D.H."/>
            <person name="Larsson T."/>
            <person name="Lv J."/>
            <person name="Arendt D."/>
            <person name="Savage R."/>
            <person name="Osoegawa K."/>
            <person name="de Jong P."/>
            <person name="Grimwood J."/>
            <person name="Chapman J.A."/>
            <person name="Shapiro H."/>
            <person name="Aerts A."/>
            <person name="Otillar R.P."/>
            <person name="Terry A.Y."/>
            <person name="Boore J.L."/>
            <person name="Grigoriev I.V."/>
            <person name="Lindberg D.R."/>
            <person name="Seaver E.C."/>
            <person name="Weisblat D.A."/>
            <person name="Putnam N.H."/>
            <person name="Rokhsar D.S."/>
        </authorList>
    </citation>
    <scope>NUCLEOTIDE SEQUENCE</scope>
    <source>
        <strain evidence="7 9">I ESC-2004</strain>
    </source>
</reference>
<protein>
    <recommendedName>
        <fullName evidence="6">BPTI/Kunitz inhibitor domain-containing protein</fullName>
    </recommendedName>
</protein>
<dbReference type="PANTHER" id="PTHR10083">
    <property type="entry name" value="KUNITZ-TYPE PROTEASE INHIBITOR-RELATED"/>
    <property type="match status" value="1"/>
</dbReference>
<dbReference type="PROSITE" id="PS00280">
    <property type="entry name" value="BPTI_KUNITZ_1"/>
    <property type="match status" value="1"/>
</dbReference>
<keyword evidence="3" id="KW-0646">Protease inhibitor</keyword>
<dbReference type="MEROPS" id="I02.959"/>
<dbReference type="OrthoDB" id="4473401at2759"/>
<dbReference type="InterPro" id="IPR036880">
    <property type="entry name" value="Kunitz_BPTI_sf"/>
</dbReference>
<evidence type="ECO:0000256" key="2">
    <source>
        <dbReference type="ARBA" id="ARBA00022525"/>
    </source>
</evidence>
<dbReference type="InterPro" id="IPR050098">
    <property type="entry name" value="TFPI/VKTCI-like"/>
</dbReference>
<dbReference type="PROSITE" id="PS50279">
    <property type="entry name" value="BPTI_KUNITZ_2"/>
    <property type="match status" value="1"/>
</dbReference>
<keyword evidence="5" id="KW-1015">Disulfide bond</keyword>
<dbReference type="SMART" id="SM00131">
    <property type="entry name" value="KU"/>
    <property type="match status" value="1"/>
</dbReference>
<gene>
    <name evidence="7" type="ORF">CAPTEDRAFT_115381</name>
</gene>
<accession>R7UVW7</accession>
<dbReference type="PRINTS" id="PR00759">
    <property type="entry name" value="BASICPTASE"/>
</dbReference>
<dbReference type="FunCoup" id="R7UVW7">
    <property type="interactions" value="31"/>
</dbReference>
<feature type="domain" description="BPTI/Kunitz inhibitor" evidence="6">
    <location>
        <begin position="5"/>
        <end position="55"/>
    </location>
</feature>
<dbReference type="SUPFAM" id="SSF57362">
    <property type="entry name" value="BPTI-like"/>
    <property type="match status" value="1"/>
</dbReference>
<dbReference type="STRING" id="283909.R7UVW7"/>
<dbReference type="Proteomes" id="UP000014760">
    <property type="component" value="Unassembled WGS sequence"/>
</dbReference>
<dbReference type="AlphaFoldDB" id="R7UVW7"/>
<dbReference type="PANTHER" id="PTHR10083:SF376">
    <property type="entry name" value="SERINE PEPTIDASE INHIBITOR, KUNITZ TYPE, 3"/>
    <property type="match status" value="1"/>
</dbReference>
<dbReference type="InterPro" id="IPR002223">
    <property type="entry name" value="Kunitz_BPTI"/>
</dbReference>
<dbReference type="Gene3D" id="4.10.410.10">
    <property type="entry name" value="Pancreatic trypsin inhibitor Kunitz domain"/>
    <property type="match status" value="1"/>
</dbReference>
<evidence type="ECO:0000313" key="9">
    <source>
        <dbReference type="Proteomes" id="UP000014760"/>
    </source>
</evidence>
<evidence type="ECO:0000256" key="4">
    <source>
        <dbReference type="ARBA" id="ARBA00022900"/>
    </source>
</evidence>
<evidence type="ECO:0000313" key="8">
    <source>
        <dbReference type="EnsemblMetazoa" id="CapteP115381"/>
    </source>
</evidence>
<reference evidence="9" key="1">
    <citation type="submission" date="2012-12" db="EMBL/GenBank/DDBJ databases">
        <authorList>
            <person name="Hellsten U."/>
            <person name="Grimwood J."/>
            <person name="Chapman J.A."/>
            <person name="Shapiro H."/>
            <person name="Aerts A."/>
            <person name="Otillar R.P."/>
            <person name="Terry A.Y."/>
            <person name="Boore J.L."/>
            <person name="Simakov O."/>
            <person name="Marletaz F."/>
            <person name="Cho S.-J."/>
            <person name="Edsinger-Gonzales E."/>
            <person name="Havlak P."/>
            <person name="Kuo D.-H."/>
            <person name="Larsson T."/>
            <person name="Lv J."/>
            <person name="Arendt D."/>
            <person name="Savage R."/>
            <person name="Osoegawa K."/>
            <person name="de Jong P."/>
            <person name="Lindberg D.R."/>
            <person name="Seaver E.C."/>
            <person name="Weisblat D.A."/>
            <person name="Putnam N.H."/>
            <person name="Grigoriev I.V."/>
            <person name="Rokhsar D.S."/>
        </authorList>
    </citation>
    <scope>NUCLEOTIDE SEQUENCE</scope>
    <source>
        <strain evidence="9">I ESC-2004</strain>
    </source>
</reference>
<name>R7UVW7_CAPTE</name>
<evidence type="ECO:0000259" key="6">
    <source>
        <dbReference type="PROSITE" id="PS50279"/>
    </source>
</evidence>